<feature type="domain" description="Acyltransferase 3" evidence="2">
    <location>
        <begin position="7"/>
        <end position="311"/>
    </location>
</feature>
<keyword evidence="4" id="KW-1185">Reference proteome</keyword>
<gene>
    <name evidence="3" type="ORF">FBFR_13875</name>
</gene>
<evidence type="ECO:0000313" key="4">
    <source>
        <dbReference type="Proteomes" id="UP000077164"/>
    </source>
</evidence>
<feature type="transmembrane region" description="Helical" evidence="1">
    <location>
        <begin position="203"/>
        <end position="223"/>
    </location>
</feature>
<dbReference type="PANTHER" id="PTHR23028:SF53">
    <property type="entry name" value="ACYL_TRANSF_3 DOMAIN-CONTAINING PROTEIN"/>
    <property type="match status" value="1"/>
</dbReference>
<comment type="caution">
    <text evidence="3">The sequence shown here is derived from an EMBL/GenBank/DDBJ whole genome shotgun (WGS) entry which is preliminary data.</text>
</comment>
<dbReference type="Pfam" id="PF01757">
    <property type="entry name" value="Acyl_transf_3"/>
    <property type="match status" value="1"/>
</dbReference>
<dbReference type="InterPro" id="IPR050879">
    <property type="entry name" value="Acyltransferase_3"/>
</dbReference>
<feature type="transmembrane region" description="Helical" evidence="1">
    <location>
        <begin position="174"/>
        <end position="194"/>
    </location>
</feature>
<dbReference type="GO" id="GO:0016747">
    <property type="term" value="F:acyltransferase activity, transferring groups other than amino-acyl groups"/>
    <property type="evidence" value="ECO:0007669"/>
    <property type="project" value="InterPro"/>
</dbReference>
<dbReference type="EMBL" id="LVJE01000038">
    <property type="protein sequence ID" value="OAB25996.1"/>
    <property type="molecule type" value="Genomic_DNA"/>
</dbReference>
<feature type="transmembrane region" description="Helical" evidence="1">
    <location>
        <begin position="6"/>
        <end position="31"/>
    </location>
</feature>
<dbReference type="AlphaFoldDB" id="A0A167V1L3"/>
<feature type="transmembrane region" description="Helical" evidence="1">
    <location>
        <begin position="229"/>
        <end position="248"/>
    </location>
</feature>
<organism evidence="3 4">
    <name type="scientific">Flavobacterium fryxellicola</name>
    <dbReference type="NCBI Taxonomy" id="249352"/>
    <lineage>
        <taxon>Bacteria</taxon>
        <taxon>Pseudomonadati</taxon>
        <taxon>Bacteroidota</taxon>
        <taxon>Flavobacteriia</taxon>
        <taxon>Flavobacteriales</taxon>
        <taxon>Flavobacteriaceae</taxon>
        <taxon>Flavobacterium</taxon>
    </lineage>
</organism>
<feature type="transmembrane region" description="Helical" evidence="1">
    <location>
        <begin position="88"/>
        <end position="107"/>
    </location>
</feature>
<dbReference type="STRING" id="249352.SAMN05444395_10579"/>
<sequence>MSNIPFFKIIGKLGVVLFFVLSGFLISVLLLKEKDKLGKILYKDFYMRRVLRIWPVYFLILFLGFFVFPNFSFWNIPSSMFHPVSENFWIKLLLYIIILPNLSVALFKEVANVSQSWSLGTEEQFYLIWPLFIDKCRKFLLPGMIGIILFYLGFKVLLGKLAIYDIIWQHLFNFWYLFKVDCMAIGGIFAVIYYDKYHAVTKFLFNKVVFLSVVILTLSFLGFGLKFGFFHYDVYAILFGVIIFNLACNERYKNLLEYKILNYLGSISYGMYMYHLIALQIAIRCGIFFKNNLIIYILTFALTILFSGISYRYFEKYFLKFKRSHI</sequence>
<feature type="transmembrane region" description="Helical" evidence="1">
    <location>
        <begin position="139"/>
        <end position="162"/>
    </location>
</feature>
<feature type="transmembrane region" description="Helical" evidence="1">
    <location>
        <begin position="51"/>
        <end position="68"/>
    </location>
</feature>
<dbReference type="GO" id="GO:0016020">
    <property type="term" value="C:membrane"/>
    <property type="evidence" value="ECO:0007669"/>
    <property type="project" value="TreeGrafter"/>
</dbReference>
<accession>A0A167V1L3</accession>
<evidence type="ECO:0000256" key="1">
    <source>
        <dbReference type="SAM" id="Phobius"/>
    </source>
</evidence>
<dbReference type="PANTHER" id="PTHR23028">
    <property type="entry name" value="ACETYLTRANSFERASE"/>
    <property type="match status" value="1"/>
</dbReference>
<keyword evidence="1" id="KW-0472">Membrane</keyword>
<feature type="transmembrane region" description="Helical" evidence="1">
    <location>
        <begin position="260"/>
        <end position="281"/>
    </location>
</feature>
<feature type="transmembrane region" description="Helical" evidence="1">
    <location>
        <begin position="293"/>
        <end position="314"/>
    </location>
</feature>
<dbReference type="GO" id="GO:0009103">
    <property type="term" value="P:lipopolysaccharide biosynthetic process"/>
    <property type="evidence" value="ECO:0007669"/>
    <property type="project" value="TreeGrafter"/>
</dbReference>
<keyword evidence="1" id="KW-0812">Transmembrane</keyword>
<dbReference type="InterPro" id="IPR002656">
    <property type="entry name" value="Acyl_transf_3_dom"/>
</dbReference>
<reference evidence="3 4" key="1">
    <citation type="submission" date="2016-03" db="EMBL/GenBank/DDBJ databases">
        <title>Draft genome sequence of Flavobacterium fryxellicola DSM 16209.</title>
        <authorList>
            <person name="Shin S.-K."/>
            <person name="Yi H."/>
        </authorList>
    </citation>
    <scope>NUCLEOTIDE SEQUENCE [LARGE SCALE GENOMIC DNA]</scope>
    <source>
        <strain evidence="3 4">DSM 16209</strain>
    </source>
</reference>
<dbReference type="Proteomes" id="UP000077164">
    <property type="component" value="Unassembled WGS sequence"/>
</dbReference>
<proteinExistence type="predicted"/>
<name>A0A167V1L3_9FLAO</name>
<keyword evidence="1" id="KW-1133">Transmembrane helix</keyword>
<protein>
    <recommendedName>
        <fullName evidence="2">Acyltransferase 3 domain-containing protein</fullName>
    </recommendedName>
</protein>
<evidence type="ECO:0000313" key="3">
    <source>
        <dbReference type="EMBL" id="OAB25996.1"/>
    </source>
</evidence>
<evidence type="ECO:0000259" key="2">
    <source>
        <dbReference type="Pfam" id="PF01757"/>
    </source>
</evidence>